<dbReference type="AlphaFoldDB" id="A0A1M7PE17"/>
<evidence type="ECO:0000313" key="3">
    <source>
        <dbReference type="Proteomes" id="UP000184513"/>
    </source>
</evidence>
<reference evidence="2 3" key="1">
    <citation type="submission" date="2016-11" db="EMBL/GenBank/DDBJ databases">
        <authorList>
            <person name="Jaros S."/>
            <person name="Januszkiewicz K."/>
            <person name="Wedrychowicz H."/>
        </authorList>
    </citation>
    <scope>NUCLEOTIDE SEQUENCE [LARGE SCALE GENOMIC DNA]</scope>
    <source>
        <strain evidence="2 3">CGMCC 1.6102</strain>
    </source>
</reference>
<keyword evidence="3" id="KW-1185">Reference proteome</keyword>
<feature type="region of interest" description="Disordered" evidence="1">
    <location>
        <begin position="1"/>
        <end position="29"/>
    </location>
</feature>
<feature type="compositionally biased region" description="Polar residues" evidence="1">
    <location>
        <begin position="9"/>
        <end position="23"/>
    </location>
</feature>
<name>A0A1M7PE17_9BACT</name>
<dbReference type="STRING" id="388280.SAMN04488057_108111"/>
<dbReference type="RefSeq" id="WP_262485841.1">
    <property type="nucleotide sequence ID" value="NZ_FRCY01000008.1"/>
</dbReference>
<dbReference type="Proteomes" id="UP000184513">
    <property type="component" value="Unassembled WGS sequence"/>
</dbReference>
<evidence type="ECO:0000313" key="2">
    <source>
        <dbReference type="EMBL" id="SHN15263.1"/>
    </source>
</evidence>
<gene>
    <name evidence="2" type="ORF">SAMN04488057_108111</name>
</gene>
<organism evidence="2 3">
    <name type="scientific">Cyclobacterium lianum</name>
    <dbReference type="NCBI Taxonomy" id="388280"/>
    <lineage>
        <taxon>Bacteria</taxon>
        <taxon>Pseudomonadati</taxon>
        <taxon>Bacteroidota</taxon>
        <taxon>Cytophagia</taxon>
        <taxon>Cytophagales</taxon>
        <taxon>Cyclobacteriaceae</taxon>
        <taxon>Cyclobacterium</taxon>
    </lineage>
</organism>
<evidence type="ECO:0000256" key="1">
    <source>
        <dbReference type="SAM" id="MobiDB-lite"/>
    </source>
</evidence>
<protein>
    <submittedName>
        <fullName evidence="2">Uncharacterized protein</fullName>
    </submittedName>
</protein>
<accession>A0A1M7PE17</accession>
<sequence length="42" mass="4911">MFRKKFGFDNQSWQIPNESTAPEKNTEDGESIFEVVFSEVLE</sequence>
<proteinExistence type="predicted"/>
<dbReference type="EMBL" id="FRCY01000008">
    <property type="protein sequence ID" value="SHN15263.1"/>
    <property type="molecule type" value="Genomic_DNA"/>
</dbReference>